<dbReference type="InterPro" id="IPR050767">
    <property type="entry name" value="Sel1_AlgK"/>
</dbReference>
<dbReference type="SMART" id="SM00671">
    <property type="entry name" value="SEL1"/>
    <property type="match status" value="4"/>
</dbReference>
<name>A0ABU3KJ34_9BURK</name>
<dbReference type="InterPro" id="IPR011990">
    <property type="entry name" value="TPR-like_helical_dom_sf"/>
</dbReference>
<dbReference type="EMBL" id="JAVBIK010000001">
    <property type="protein sequence ID" value="MDT7517458.1"/>
    <property type="molecule type" value="Genomic_DNA"/>
</dbReference>
<comment type="caution">
    <text evidence="1">The sequence shown here is derived from an EMBL/GenBank/DDBJ whole genome shotgun (WGS) entry which is preliminary data.</text>
</comment>
<organism evidence="1 2">
    <name type="scientific">Rhodoferax potami</name>
    <dbReference type="NCBI Taxonomy" id="3068338"/>
    <lineage>
        <taxon>Bacteria</taxon>
        <taxon>Pseudomonadati</taxon>
        <taxon>Pseudomonadota</taxon>
        <taxon>Betaproteobacteria</taxon>
        <taxon>Burkholderiales</taxon>
        <taxon>Comamonadaceae</taxon>
        <taxon>Rhodoferax</taxon>
    </lineage>
</organism>
<dbReference type="SUPFAM" id="SSF81901">
    <property type="entry name" value="HCP-like"/>
    <property type="match status" value="1"/>
</dbReference>
<sequence length="253" mass="27373">MPALKLHLPPSPDILQSMTPQDWQTVTQAEPLVAARWMEAAAVLGSADAQAIAGQWLLDGHGQPRNADAARASFLKAAQQAHPMGMNMAGRCFENGWGGDVDYFAAANWYRQAAHAGLDAAMYNYANLLAAGMGVAQDDAAALEWYRHAAARGHAKSMTKIGYFYEDGRVVARDLNAAFVWFEGGATGGDFRGQFNYATLLAQRGDLQAALHWLRKVPATATAAYQRQAGQRLLDSSYPEIRSIGESMLQKAA</sequence>
<dbReference type="Gene3D" id="1.25.40.10">
    <property type="entry name" value="Tetratricopeptide repeat domain"/>
    <property type="match status" value="1"/>
</dbReference>
<dbReference type="RefSeq" id="WP_313873281.1">
    <property type="nucleotide sequence ID" value="NZ_JAVBIK010000001.1"/>
</dbReference>
<protein>
    <submittedName>
        <fullName evidence="1">Tetratricopeptide repeat protein</fullName>
    </submittedName>
</protein>
<dbReference type="Pfam" id="PF08238">
    <property type="entry name" value="Sel1"/>
    <property type="match status" value="5"/>
</dbReference>
<evidence type="ECO:0000313" key="1">
    <source>
        <dbReference type="EMBL" id="MDT7517458.1"/>
    </source>
</evidence>
<gene>
    <name evidence="1" type="ORF">RAE19_01650</name>
</gene>
<evidence type="ECO:0000313" key="2">
    <source>
        <dbReference type="Proteomes" id="UP001321700"/>
    </source>
</evidence>
<proteinExistence type="predicted"/>
<accession>A0ABU3KJ34</accession>
<dbReference type="Proteomes" id="UP001321700">
    <property type="component" value="Unassembled WGS sequence"/>
</dbReference>
<dbReference type="InterPro" id="IPR006597">
    <property type="entry name" value="Sel1-like"/>
</dbReference>
<dbReference type="PANTHER" id="PTHR11102:SF160">
    <property type="entry name" value="ERAD-ASSOCIATED E3 UBIQUITIN-PROTEIN LIGASE COMPONENT HRD3"/>
    <property type="match status" value="1"/>
</dbReference>
<reference evidence="1 2" key="1">
    <citation type="submission" date="2023-08" db="EMBL/GenBank/DDBJ databases">
        <title>Rhodoferax potami sp. nov. and Rhodoferax mekongensis sp. nov., isolated from the Mekong River in Thailand.</title>
        <authorList>
            <person name="Kitikhun S."/>
            <person name="Charoenyingcharoen P."/>
            <person name="Siriarchawattana P."/>
            <person name="Likhitrattanapisal S."/>
            <person name="Nilsakha T."/>
            <person name="Chanpet A."/>
            <person name="Rattanawaree P."/>
            <person name="Ingsriswang S."/>
        </authorList>
    </citation>
    <scope>NUCLEOTIDE SEQUENCE [LARGE SCALE GENOMIC DNA]</scope>
    <source>
        <strain evidence="1 2">TBRC 17660</strain>
    </source>
</reference>
<keyword evidence="2" id="KW-1185">Reference proteome</keyword>
<dbReference type="PANTHER" id="PTHR11102">
    <property type="entry name" value="SEL-1-LIKE PROTEIN"/>
    <property type="match status" value="1"/>
</dbReference>